<dbReference type="InterPro" id="IPR011547">
    <property type="entry name" value="SLC26A/SulP_dom"/>
</dbReference>
<dbReference type="InterPro" id="IPR001902">
    <property type="entry name" value="SLC26A/SulP_fam"/>
</dbReference>
<feature type="transmembrane region" description="Helical" evidence="5">
    <location>
        <begin position="183"/>
        <end position="206"/>
    </location>
</feature>
<feature type="transmembrane region" description="Helical" evidence="5">
    <location>
        <begin position="501"/>
        <end position="532"/>
    </location>
</feature>
<feature type="transmembrane region" description="Helical" evidence="5">
    <location>
        <begin position="472"/>
        <end position="489"/>
    </location>
</feature>
<dbReference type="PANTHER" id="PTHR11814">
    <property type="entry name" value="SULFATE TRANSPORTER"/>
    <property type="match status" value="1"/>
</dbReference>
<dbReference type="Proteomes" id="UP000009192">
    <property type="component" value="Unassembled WGS sequence"/>
</dbReference>
<feature type="transmembrane region" description="Helical" evidence="5">
    <location>
        <begin position="447"/>
        <end position="466"/>
    </location>
</feature>
<keyword evidence="3 5" id="KW-1133">Transmembrane helix</keyword>
<dbReference type="CDD" id="cd07042">
    <property type="entry name" value="STAS_SulP_like_sulfate_transporter"/>
    <property type="match status" value="1"/>
</dbReference>
<name>A0A0Q9WXG2_DROMO</name>
<dbReference type="OrthoDB" id="288203at2759"/>
<evidence type="ECO:0000313" key="9">
    <source>
        <dbReference type="Proteomes" id="UP000009192"/>
    </source>
</evidence>
<dbReference type="FunCoup" id="A0A0Q9WXG2">
    <property type="interactions" value="2"/>
</dbReference>
<keyword evidence="4 5" id="KW-0472">Membrane</keyword>
<feature type="domain" description="STAS" evidence="7">
    <location>
        <begin position="548"/>
        <end position="638"/>
    </location>
</feature>
<evidence type="ECO:0000256" key="5">
    <source>
        <dbReference type="SAM" id="Phobius"/>
    </source>
</evidence>
<protein>
    <submittedName>
        <fullName evidence="8">Uncharacterized protein, isoform B</fullName>
    </submittedName>
</protein>
<dbReference type="InterPro" id="IPR036513">
    <property type="entry name" value="STAS_dom_sf"/>
</dbReference>
<feature type="transmembrane region" description="Helical" evidence="5">
    <location>
        <begin position="263"/>
        <end position="281"/>
    </location>
</feature>
<feature type="domain" description="SLC26A/SulP transporter" evidence="6">
    <location>
        <begin position="111"/>
        <end position="501"/>
    </location>
</feature>
<evidence type="ECO:0000313" key="8">
    <source>
        <dbReference type="EMBL" id="KRG00735.1"/>
    </source>
</evidence>
<accession>A0A0Q9WXG2</accession>
<dbReference type="AlphaFoldDB" id="A0A0Q9WXG2"/>
<proteinExistence type="predicted"/>
<dbReference type="EMBL" id="CH933806">
    <property type="protein sequence ID" value="KRG00735.1"/>
    <property type="molecule type" value="Genomic_DNA"/>
</dbReference>
<dbReference type="Pfam" id="PF00916">
    <property type="entry name" value="Sulfate_transp"/>
    <property type="match status" value="1"/>
</dbReference>
<organism evidence="8 9">
    <name type="scientific">Drosophila mojavensis</name>
    <name type="common">Fruit fly</name>
    <dbReference type="NCBI Taxonomy" id="7230"/>
    <lineage>
        <taxon>Eukaryota</taxon>
        <taxon>Metazoa</taxon>
        <taxon>Ecdysozoa</taxon>
        <taxon>Arthropoda</taxon>
        <taxon>Hexapoda</taxon>
        <taxon>Insecta</taxon>
        <taxon>Pterygota</taxon>
        <taxon>Neoptera</taxon>
        <taxon>Endopterygota</taxon>
        <taxon>Diptera</taxon>
        <taxon>Brachycera</taxon>
        <taxon>Muscomorpha</taxon>
        <taxon>Ephydroidea</taxon>
        <taxon>Drosophilidae</taxon>
        <taxon>Drosophila</taxon>
    </lineage>
</organism>
<dbReference type="InParanoid" id="A0A0Q9WXG2"/>
<evidence type="ECO:0000256" key="4">
    <source>
        <dbReference type="ARBA" id="ARBA00023136"/>
    </source>
</evidence>
<reference evidence="8 9" key="1">
    <citation type="journal article" date="2007" name="Nature">
        <title>Evolution of genes and genomes on the Drosophila phylogeny.</title>
        <authorList>
            <consortium name="Drosophila 12 Genomes Consortium"/>
            <person name="Clark A.G."/>
            <person name="Eisen M.B."/>
            <person name="Smith D.R."/>
            <person name="Bergman C.M."/>
            <person name="Oliver B."/>
            <person name="Markow T.A."/>
            <person name="Kaufman T.C."/>
            <person name="Kellis M."/>
            <person name="Gelbart W."/>
            <person name="Iyer V.N."/>
            <person name="Pollard D.A."/>
            <person name="Sackton T.B."/>
            <person name="Larracuente A.M."/>
            <person name="Singh N.D."/>
            <person name="Abad J.P."/>
            <person name="Abt D.N."/>
            <person name="Adryan B."/>
            <person name="Aguade M."/>
            <person name="Akashi H."/>
            <person name="Anderson W.W."/>
            <person name="Aquadro C.F."/>
            <person name="Ardell D.H."/>
            <person name="Arguello R."/>
            <person name="Artieri C.G."/>
            <person name="Barbash D.A."/>
            <person name="Barker D."/>
            <person name="Barsanti P."/>
            <person name="Batterham P."/>
            <person name="Batzoglou S."/>
            <person name="Begun D."/>
            <person name="Bhutkar A."/>
            <person name="Blanco E."/>
            <person name="Bosak S.A."/>
            <person name="Bradley R.K."/>
            <person name="Brand A.D."/>
            <person name="Brent M.R."/>
            <person name="Brooks A.N."/>
            <person name="Brown R.H."/>
            <person name="Butlin R.K."/>
            <person name="Caggese C."/>
            <person name="Calvi B.R."/>
            <person name="Bernardo de Carvalho A."/>
            <person name="Caspi A."/>
            <person name="Castrezana S."/>
            <person name="Celniker S.E."/>
            <person name="Chang J.L."/>
            <person name="Chapple C."/>
            <person name="Chatterji S."/>
            <person name="Chinwalla A."/>
            <person name="Civetta A."/>
            <person name="Clifton S.W."/>
            <person name="Comeron J.M."/>
            <person name="Costello J.C."/>
            <person name="Coyne J.A."/>
            <person name="Daub J."/>
            <person name="David R.G."/>
            <person name="Delcher A.L."/>
            <person name="Delehaunty K."/>
            <person name="Do C.B."/>
            <person name="Ebling H."/>
            <person name="Edwards K."/>
            <person name="Eickbush T."/>
            <person name="Evans J.D."/>
            <person name="Filipski A."/>
            <person name="Findeiss S."/>
            <person name="Freyhult E."/>
            <person name="Fulton L."/>
            <person name="Fulton R."/>
            <person name="Garcia A.C."/>
            <person name="Gardiner A."/>
            <person name="Garfield D.A."/>
            <person name="Garvin B.E."/>
            <person name="Gibson G."/>
            <person name="Gilbert D."/>
            <person name="Gnerre S."/>
            <person name="Godfrey J."/>
            <person name="Good R."/>
            <person name="Gotea V."/>
            <person name="Gravely B."/>
            <person name="Greenberg A.J."/>
            <person name="Griffiths-Jones S."/>
            <person name="Gross S."/>
            <person name="Guigo R."/>
            <person name="Gustafson E.A."/>
            <person name="Haerty W."/>
            <person name="Hahn M.W."/>
            <person name="Halligan D.L."/>
            <person name="Halpern A.L."/>
            <person name="Halter G.M."/>
            <person name="Han M.V."/>
            <person name="Heger A."/>
            <person name="Hillier L."/>
            <person name="Hinrichs A.S."/>
            <person name="Holmes I."/>
            <person name="Hoskins R.A."/>
            <person name="Hubisz M.J."/>
            <person name="Hultmark D."/>
            <person name="Huntley M.A."/>
            <person name="Jaffe D.B."/>
            <person name="Jagadeeshan S."/>
            <person name="Jeck W.R."/>
            <person name="Johnson J."/>
            <person name="Jones C.D."/>
            <person name="Jordan W.C."/>
            <person name="Karpen G.H."/>
            <person name="Kataoka E."/>
            <person name="Keightley P.D."/>
            <person name="Kheradpour P."/>
            <person name="Kirkness E.F."/>
            <person name="Koerich L.B."/>
            <person name="Kristiansen K."/>
            <person name="Kudrna D."/>
            <person name="Kulathinal R.J."/>
            <person name="Kumar S."/>
            <person name="Kwok R."/>
            <person name="Lander E."/>
            <person name="Langley C.H."/>
            <person name="Lapoint R."/>
            <person name="Lazzaro B.P."/>
            <person name="Lee S.J."/>
            <person name="Levesque L."/>
            <person name="Li R."/>
            <person name="Lin C.F."/>
            <person name="Lin M.F."/>
            <person name="Lindblad-Toh K."/>
            <person name="Llopart A."/>
            <person name="Long M."/>
            <person name="Low L."/>
            <person name="Lozovsky E."/>
            <person name="Lu J."/>
            <person name="Luo M."/>
            <person name="Machado C.A."/>
            <person name="Makalowski W."/>
            <person name="Marzo M."/>
            <person name="Matsuda M."/>
            <person name="Matzkin L."/>
            <person name="McAllister B."/>
            <person name="McBride C.S."/>
            <person name="McKernan B."/>
            <person name="McKernan K."/>
            <person name="Mendez-Lago M."/>
            <person name="Minx P."/>
            <person name="Mollenhauer M.U."/>
            <person name="Montooth K."/>
            <person name="Mount S.M."/>
            <person name="Mu X."/>
            <person name="Myers E."/>
            <person name="Negre B."/>
            <person name="Newfeld S."/>
            <person name="Nielsen R."/>
            <person name="Noor M.A."/>
            <person name="O'Grady P."/>
            <person name="Pachter L."/>
            <person name="Papaceit M."/>
            <person name="Parisi M.J."/>
            <person name="Parisi M."/>
            <person name="Parts L."/>
            <person name="Pedersen J.S."/>
            <person name="Pesole G."/>
            <person name="Phillippy A.M."/>
            <person name="Ponting C.P."/>
            <person name="Pop M."/>
            <person name="Porcelli D."/>
            <person name="Powell J.R."/>
            <person name="Prohaska S."/>
            <person name="Pruitt K."/>
            <person name="Puig M."/>
            <person name="Quesneville H."/>
            <person name="Ram K.R."/>
            <person name="Rand D."/>
            <person name="Rasmussen M.D."/>
            <person name="Reed L.K."/>
            <person name="Reenan R."/>
            <person name="Reily A."/>
            <person name="Remington K.A."/>
            <person name="Rieger T.T."/>
            <person name="Ritchie M.G."/>
            <person name="Robin C."/>
            <person name="Rogers Y.H."/>
            <person name="Rohde C."/>
            <person name="Rozas J."/>
            <person name="Rubenfield M.J."/>
            <person name="Ruiz A."/>
            <person name="Russo S."/>
            <person name="Salzberg S.L."/>
            <person name="Sanchez-Gracia A."/>
            <person name="Saranga D.J."/>
            <person name="Sato H."/>
            <person name="Schaeffer S.W."/>
            <person name="Schatz M.C."/>
            <person name="Schlenke T."/>
            <person name="Schwartz R."/>
            <person name="Segarra C."/>
            <person name="Singh R.S."/>
            <person name="Sirot L."/>
            <person name="Sirota M."/>
            <person name="Sisneros N.B."/>
            <person name="Smith C.D."/>
            <person name="Smith T.F."/>
            <person name="Spieth J."/>
            <person name="Stage D.E."/>
            <person name="Stark A."/>
            <person name="Stephan W."/>
            <person name="Strausberg R.L."/>
            <person name="Strempel S."/>
            <person name="Sturgill D."/>
            <person name="Sutton G."/>
            <person name="Sutton G.G."/>
            <person name="Tao W."/>
            <person name="Teichmann S."/>
            <person name="Tobari Y.N."/>
            <person name="Tomimura Y."/>
            <person name="Tsolas J.M."/>
            <person name="Valente V.L."/>
            <person name="Venter E."/>
            <person name="Venter J.C."/>
            <person name="Vicario S."/>
            <person name="Vieira F.G."/>
            <person name="Vilella A.J."/>
            <person name="Villasante A."/>
            <person name="Walenz B."/>
            <person name="Wang J."/>
            <person name="Wasserman M."/>
            <person name="Watts T."/>
            <person name="Wilson D."/>
            <person name="Wilson R.K."/>
            <person name="Wing R.A."/>
            <person name="Wolfner M.F."/>
            <person name="Wong A."/>
            <person name="Wong G.K."/>
            <person name="Wu C.I."/>
            <person name="Wu G."/>
            <person name="Yamamoto D."/>
            <person name="Yang H.P."/>
            <person name="Yang S.P."/>
            <person name="Yorke J.A."/>
            <person name="Yoshida K."/>
            <person name="Zdobnov E."/>
            <person name="Zhang P."/>
            <person name="Zhang Y."/>
            <person name="Zimin A.V."/>
            <person name="Baldwin J."/>
            <person name="Abdouelleil A."/>
            <person name="Abdulkadir J."/>
            <person name="Abebe A."/>
            <person name="Abera B."/>
            <person name="Abreu J."/>
            <person name="Acer S.C."/>
            <person name="Aftuck L."/>
            <person name="Alexander A."/>
            <person name="An P."/>
            <person name="Anderson E."/>
            <person name="Anderson S."/>
            <person name="Arachi H."/>
            <person name="Azer M."/>
            <person name="Bachantsang P."/>
            <person name="Barry A."/>
            <person name="Bayul T."/>
            <person name="Berlin A."/>
            <person name="Bessette D."/>
            <person name="Bloom T."/>
            <person name="Blye J."/>
            <person name="Boguslavskiy L."/>
            <person name="Bonnet C."/>
            <person name="Boukhgalter B."/>
            <person name="Bourzgui I."/>
            <person name="Brown A."/>
            <person name="Cahill P."/>
            <person name="Channer S."/>
            <person name="Cheshatsang Y."/>
            <person name="Chuda L."/>
            <person name="Citroen M."/>
            <person name="Collymore A."/>
            <person name="Cooke P."/>
            <person name="Costello M."/>
            <person name="D'Aco K."/>
            <person name="Daza R."/>
            <person name="De Haan G."/>
            <person name="DeGray S."/>
            <person name="DeMaso C."/>
            <person name="Dhargay N."/>
            <person name="Dooley K."/>
            <person name="Dooley E."/>
            <person name="Doricent M."/>
            <person name="Dorje P."/>
            <person name="Dorjee K."/>
            <person name="Dupes A."/>
            <person name="Elong R."/>
            <person name="Falk J."/>
            <person name="Farina A."/>
            <person name="Faro S."/>
            <person name="Ferguson D."/>
            <person name="Fisher S."/>
            <person name="Foley C.D."/>
            <person name="Franke A."/>
            <person name="Friedrich D."/>
            <person name="Gadbois L."/>
            <person name="Gearin G."/>
            <person name="Gearin C.R."/>
            <person name="Giannoukos G."/>
            <person name="Goode T."/>
            <person name="Graham J."/>
            <person name="Grandbois E."/>
            <person name="Grewal S."/>
            <person name="Gyaltsen K."/>
            <person name="Hafez N."/>
            <person name="Hagos B."/>
            <person name="Hall J."/>
            <person name="Henson C."/>
            <person name="Hollinger A."/>
            <person name="Honan T."/>
            <person name="Huard M.D."/>
            <person name="Hughes L."/>
            <person name="Hurhula B."/>
            <person name="Husby M.E."/>
            <person name="Kamat A."/>
            <person name="Kanga B."/>
            <person name="Kashin S."/>
            <person name="Khazanovich D."/>
            <person name="Kisner P."/>
            <person name="Lance K."/>
            <person name="Lara M."/>
            <person name="Lee W."/>
            <person name="Lennon N."/>
            <person name="Letendre F."/>
            <person name="LeVine R."/>
            <person name="Lipovsky A."/>
            <person name="Liu X."/>
            <person name="Liu J."/>
            <person name="Liu S."/>
            <person name="Lokyitsang T."/>
            <person name="Lokyitsang Y."/>
            <person name="Lubonja R."/>
            <person name="Lui A."/>
            <person name="MacDonald P."/>
            <person name="Magnisalis V."/>
            <person name="Maru K."/>
            <person name="Matthews C."/>
            <person name="McCusker W."/>
            <person name="McDonough S."/>
            <person name="Mehta T."/>
            <person name="Meldrim J."/>
            <person name="Meneus L."/>
            <person name="Mihai O."/>
            <person name="Mihalev A."/>
            <person name="Mihova T."/>
            <person name="Mittelman R."/>
            <person name="Mlenga V."/>
            <person name="Montmayeur A."/>
            <person name="Mulrain L."/>
            <person name="Navidi A."/>
            <person name="Naylor J."/>
            <person name="Negash T."/>
            <person name="Nguyen T."/>
            <person name="Nguyen N."/>
            <person name="Nicol R."/>
            <person name="Norbu C."/>
            <person name="Norbu N."/>
            <person name="Novod N."/>
            <person name="O'Neill B."/>
            <person name="Osman S."/>
            <person name="Markiewicz E."/>
            <person name="Oyono O.L."/>
            <person name="Patti C."/>
            <person name="Phunkhang P."/>
            <person name="Pierre F."/>
            <person name="Priest M."/>
            <person name="Raghuraman S."/>
            <person name="Rege F."/>
            <person name="Reyes R."/>
            <person name="Rise C."/>
            <person name="Rogov P."/>
            <person name="Ross K."/>
            <person name="Ryan E."/>
            <person name="Settipalli S."/>
            <person name="Shea T."/>
            <person name="Sherpa N."/>
            <person name="Shi L."/>
            <person name="Shih D."/>
            <person name="Sparrow T."/>
            <person name="Spaulding J."/>
            <person name="Stalker J."/>
            <person name="Stange-Thomann N."/>
            <person name="Stavropoulos S."/>
            <person name="Stone C."/>
            <person name="Strader C."/>
            <person name="Tesfaye S."/>
            <person name="Thomson T."/>
            <person name="Thoulutsang Y."/>
            <person name="Thoulutsang D."/>
            <person name="Topham K."/>
            <person name="Topping I."/>
            <person name="Tsamla T."/>
            <person name="Vassiliev H."/>
            <person name="Vo A."/>
            <person name="Wangchuk T."/>
            <person name="Wangdi T."/>
            <person name="Weiand M."/>
            <person name="Wilkinson J."/>
            <person name="Wilson A."/>
            <person name="Yadav S."/>
            <person name="Young G."/>
            <person name="Yu Q."/>
            <person name="Zembek L."/>
            <person name="Zhong D."/>
            <person name="Zimmer A."/>
            <person name="Zwirko Z."/>
            <person name="Jaffe D.B."/>
            <person name="Alvarez P."/>
            <person name="Brockman W."/>
            <person name="Butler J."/>
            <person name="Chin C."/>
            <person name="Gnerre S."/>
            <person name="Grabherr M."/>
            <person name="Kleber M."/>
            <person name="Mauceli E."/>
            <person name="MacCallum I."/>
        </authorList>
    </citation>
    <scope>NUCLEOTIDE SEQUENCE [LARGE SCALE GENOMIC DNA]</scope>
    <source>
        <strain evidence="9">Tucson 15081-1352.22</strain>
    </source>
</reference>
<evidence type="ECO:0000256" key="2">
    <source>
        <dbReference type="ARBA" id="ARBA00022692"/>
    </source>
</evidence>
<evidence type="ECO:0000256" key="1">
    <source>
        <dbReference type="ARBA" id="ARBA00004141"/>
    </source>
</evidence>
<evidence type="ECO:0000259" key="6">
    <source>
        <dbReference type="Pfam" id="PF00916"/>
    </source>
</evidence>
<dbReference type="GO" id="GO:0045434">
    <property type="term" value="P:negative regulation of female receptivity, post-mating"/>
    <property type="evidence" value="ECO:0007669"/>
    <property type="project" value="EnsemblMetazoa"/>
</dbReference>
<keyword evidence="9" id="KW-1185">Reference proteome</keyword>
<feature type="transmembrane region" description="Helical" evidence="5">
    <location>
        <begin position="160"/>
        <end position="176"/>
    </location>
</feature>
<gene>
    <name evidence="8" type="primary">Dmoj\GI23990</name>
    <name evidence="8" type="ORF">Dmoj_GI23990</name>
</gene>
<dbReference type="FunFam" id="3.30.750.24:FF:000028">
    <property type="entry name" value="Sulfate transporter, putative"/>
    <property type="match status" value="1"/>
</dbReference>
<dbReference type="GO" id="GO:0016020">
    <property type="term" value="C:membrane"/>
    <property type="evidence" value="ECO:0007669"/>
    <property type="project" value="UniProtKB-SubCell"/>
</dbReference>
<keyword evidence="2 5" id="KW-0812">Transmembrane</keyword>
<sequence length="662" mass="72267">MKFNPAMNHVYLNDAFKSSTISINLNLPEQSTSDCNLGASFQESKELVAFFVPVTEDGRKVPPAASRSILDRSRSCFENCKRRLFNKRTLHKRLPILRWLPAYRSEDAICDLVAGISVGLTVIPQALAYAGIAGLPVAYGLYSSFAGCFVYIFLGSCKDVPLGPSAIVALLTYQVAQGSWQKSVLLCLMCGVVELLMGLFGLGFLIDFVSGPVASGFTSAVSLIILSSQIQNVLGIKANGNTFVEVWRQVFANIQDSRPTDTILGITCIVVLLMLRMLSSYRIGPAPDAPHSRCQRVANKLFWIVGTARNAILVVVCCIMGYLLHSDQHGAPFRIVGEIPPGLPSVQWPPTSLSANETADGNPQGFVDMVHSIGSGLIVIPLISLMESIAIAKAFAFGQPIDASQELIAIGTANILNSFMQGFPGTGALSRGAVNNASGVRTPLSNVYSGTLVIVALMFLTPYFYFIPKATLAAIIIAAVVFMIEIKVLKPIWRSKKSDLVPGIGTFVACLVLPLECGILIGIGINVIFILYNVARPKLSFELLLTQSGIEYLMITPDRCLIFPSVEYVRNWVNKHSIRQNVPVVVDASHVYGADFTTATVVGSLISDFQQRQQLLFFYNLKPTIYELFKQVSAAQLVVYYQEHQLENLLKERNYSQKSDPA</sequence>
<dbReference type="GO" id="GO:0055085">
    <property type="term" value="P:transmembrane transport"/>
    <property type="evidence" value="ECO:0007669"/>
    <property type="project" value="InterPro"/>
</dbReference>
<dbReference type="InterPro" id="IPR002645">
    <property type="entry name" value="STAS_dom"/>
</dbReference>
<dbReference type="Gene3D" id="3.30.750.24">
    <property type="entry name" value="STAS domain"/>
    <property type="match status" value="1"/>
</dbReference>
<dbReference type="Pfam" id="PF01740">
    <property type="entry name" value="STAS"/>
    <property type="match status" value="1"/>
</dbReference>
<evidence type="ECO:0000256" key="3">
    <source>
        <dbReference type="ARBA" id="ARBA00022989"/>
    </source>
</evidence>
<feature type="transmembrane region" description="Helical" evidence="5">
    <location>
        <begin position="301"/>
        <end position="324"/>
    </location>
</feature>
<comment type="subcellular location">
    <subcellularLocation>
        <location evidence="1">Membrane</location>
        <topology evidence="1">Multi-pass membrane protein</topology>
    </subcellularLocation>
</comment>
<evidence type="ECO:0000259" key="7">
    <source>
        <dbReference type="Pfam" id="PF01740"/>
    </source>
</evidence>